<organism evidence="1 2">
    <name type="scientific">Streptomyces marokkonensis</name>
    <dbReference type="NCBI Taxonomy" id="324855"/>
    <lineage>
        <taxon>Bacteria</taxon>
        <taxon>Bacillati</taxon>
        <taxon>Actinomycetota</taxon>
        <taxon>Actinomycetes</taxon>
        <taxon>Kitasatosporales</taxon>
        <taxon>Streptomycetaceae</taxon>
        <taxon>Streptomyces</taxon>
    </lineage>
</organism>
<sequence>MSNWVITRTRVRGQAPPGRALRFSLPVGVERIFHQDLAFGLRQLSDIALRALSSAVNDPTTTVQALDRVRGRNSVNDRAAPARPAQRYGRLSGMAAALPREVAHGKNRRRVLPGVASGDACAGPPGCRS</sequence>
<dbReference type="Proteomes" id="UP001500034">
    <property type="component" value="Unassembled WGS sequence"/>
</dbReference>
<proteinExistence type="predicted"/>
<reference evidence="2" key="1">
    <citation type="journal article" date="2019" name="Int. J. Syst. Evol. Microbiol.">
        <title>The Global Catalogue of Microorganisms (GCM) 10K type strain sequencing project: providing services to taxonomists for standard genome sequencing and annotation.</title>
        <authorList>
            <consortium name="The Broad Institute Genomics Platform"/>
            <consortium name="The Broad Institute Genome Sequencing Center for Infectious Disease"/>
            <person name="Wu L."/>
            <person name="Ma J."/>
        </authorList>
    </citation>
    <scope>NUCLEOTIDE SEQUENCE [LARGE SCALE GENOMIC DNA]</scope>
    <source>
        <strain evidence="2">JCM 17027</strain>
    </source>
</reference>
<keyword evidence="2" id="KW-1185">Reference proteome</keyword>
<gene>
    <name evidence="1" type="ORF">GCM10022384_70650</name>
</gene>
<comment type="caution">
    <text evidence="1">The sequence shown here is derived from an EMBL/GenBank/DDBJ whole genome shotgun (WGS) entry which is preliminary data.</text>
</comment>
<name>A0ABP7SZY9_9ACTN</name>
<evidence type="ECO:0000313" key="2">
    <source>
        <dbReference type="Proteomes" id="UP001500034"/>
    </source>
</evidence>
<accession>A0ABP7SZY9</accession>
<protein>
    <submittedName>
        <fullName evidence="1">Uncharacterized protein</fullName>
    </submittedName>
</protein>
<dbReference type="InterPro" id="IPR018723">
    <property type="entry name" value="DUF2254_membrane"/>
</dbReference>
<dbReference type="EMBL" id="BAABCQ010000349">
    <property type="protein sequence ID" value="GAA4018813.1"/>
    <property type="molecule type" value="Genomic_DNA"/>
</dbReference>
<dbReference type="Pfam" id="PF10011">
    <property type="entry name" value="DUF2254"/>
    <property type="match status" value="1"/>
</dbReference>
<evidence type="ECO:0000313" key="1">
    <source>
        <dbReference type="EMBL" id="GAA4018813.1"/>
    </source>
</evidence>